<evidence type="ECO:0000256" key="4">
    <source>
        <dbReference type="ARBA" id="ARBA00023136"/>
    </source>
</evidence>
<feature type="transmembrane region" description="Helical" evidence="5">
    <location>
        <begin position="311"/>
        <end position="335"/>
    </location>
</feature>
<dbReference type="InterPro" id="IPR050598">
    <property type="entry name" value="AminoAcid_Transporter"/>
</dbReference>
<dbReference type="PANTHER" id="PTHR11785:SF512">
    <property type="entry name" value="SOBREMESA, ISOFORM B"/>
    <property type="match status" value="1"/>
</dbReference>
<dbReference type="GO" id="GO:0016020">
    <property type="term" value="C:membrane"/>
    <property type="evidence" value="ECO:0007669"/>
    <property type="project" value="UniProtKB-SubCell"/>
</dbReference>
<feature type="transmembrane region" description="Helical" evidence="5">
    <location>
        <begin position="43"/>
        <end position="65"/>
    </location>
</feature>
<dbReference type="PIRSF" id="PIRSF006060">
    <property type="entry name" value="AA_transporter"/>
    <property type="match status" value="1"/>
</dbReference>
<feature type="transmembrane region" description="Helical" evidence="5">
    <location>
        <begin position="86"/>
        <end position="111"/>
    </location>
</feature>
<evidence type="ECO:0000256" key="1">
    <source>
        <dbReference type="ARBA" id="ARBA00004141"/>
    </source>
</evidence>
<dbReference type="PANTHER" id="PTHR11785">
    <property type="entry name" value="AMINO ACID TRANSPORTER"/>
    <property type="match status" value="1"/>
</dbReference>
<dbReference type="RefSeq" id="WP_316414689.1">
    <property type="nucleotide sequence ID" value="NZ_AP027080.1"/>
</dbReference>
<dbReference type="AlphaFoldDB" id="A0AA48GFL9"/>
<feature type="transmembrane region" description="Helical" evidence="5">
    <location>
        <begin position="445"/>
        <end position="462"/>
    </location>
</feature>
<protein>
    <submittedName>
        <fullName evidence="6">Amino acid transporter</fullName>
    </submittedName>
</protein>
<proteinExistence type="predicted"/>
<gene>
    <name evidence="6" type="ORF">METEAL_09600</name>
</gene>
<keyword evidence="3 5" id="KW-1133">Transmembrane helix</keyword>
<comment type="subcellular location">
    <subcellularLocation>
        <location evidence="1">Membrane</location>
        <topology evidence="1">Multi-pass membrane protein</topology>
    </subcellularLocation>
</comment>
<evidence type="ECO:0000256" key="3">
    <source>
        <dbReference type="ARBA" id="ARBA00022989"/>
    </source>
</evidence>
<keyword evidence="4 5" id="KW-0472">Membrane</keyword>
<feature type="transmembrane region" description="Helical" evidence="5">
    <location>
        <begin position="383"/>
        <end position="403"/>
    </location>
</feature>
<sequence length="465" mass="48752">MANVYHRHIGPFSATMLIAGSMVGSGIFIVPAEMIRTGGTGSFLLLAWGLTAALTLLGAHAYGELAGMFPQAGGQFVYLKESYGRLVAFLYGWTTFLIIETGALAAVTMAFGKFLGMFLPGVNEARFLVGPLEVRALEVVPGIVVGPYHLGLTPARLVAIAVILLLSALNARGGRLGIWIQNVFTVAKLGSLAGLILVGLLVTAPAHPSGAVIPPGPALPFLAALLVVQSGSLFSSDSWNSVTFIAAEIREPRRSIPLALLVAPLLVLGLYLLANAVYLRVLGPAGIASAPGDRVGTATLHALFGPAGSSAMALAILVSTFGCANGLVLAGSRLYQAMASEGLFFPMAARLNSAGVPARALGFQAAWACLLTLTGNYAQLLEFSMAAATLFYVLTVAGIFVLRRTRPTLERPVRIFAYPLPPLLYLAGALAFMAALLIYRPSFTWPGMVLVLLGVPVYLVSFRRG</sequence>
<organism evidence="6 7">
    <name type="scientific">Mesoterricola silvestris</name>
    <dbReference type="NCBI Taxonomy" id="2927979"/>
    <lineage>
        <taxon>Bacteria</taxon>
        <taxon>Pseudomonadati</taxon>
        <taxon>Acidobacteriota</taxon>
        <taxon>Holophagae</taxon>
        <taxon>Holophagales</taxon>
        <taxon>Holophagaceae</taxon>
        <taxon>Mesoterricola</taxon>
    </lineage>
</organism>
<evidence type="ECO:0000256" key="2">
    <source>
        <dbReference type="ARBA" id="ARBA00022692"/>
    </source>
</evidence>
<keyword evidence="7" id="KW-1185">Reference proteome</keyword>
<dbReference type="KEGG" id="msil:METEAL_09600"/>
<feature type="transmembrane region" description="Helical" evidence="5">
    <location>
        <begin position="183"/>
        <end position="206"/>
    </location>
</feature>
<dbReference type="EMBL" id="AP027080">
    <property type="protein sequence ID" value="BDU71786.1"/>
    <property type="molecule type" value="Genomic_DNA"/>
</dbReference>
<dbReference type="GO" id="GO:0015179">
    <property type="term" value="F:L-amino acid transmembrane transporter activity"/>
    <property type="evidence" value="ECO:0007669"/>
    <property type="project" value="TreeGrafter"/>
</dbReference>
<name>A0AA48GFL9_9BACT</name>
<evidence type="ECO:0000256" key="5">
    <source>
        <dbReference type="SAM" id="Phobius"/>
    </source>
</evidence>
<dbReference type="Proteomes" id="UP001238179">
    <property type="component" value="Chromosome"/>
</dbReference>
<feature type="transmembrane region" description="Helical" evidence="5">
    <location>
        <begin position="154"/>
        <end position="171"/>
    </location>
</feature>
<evidence type="ECO:0000313" key="7">
    <source>
        <dbReference type="Proteomes" id="UP001238179"/>
    </source>
</evidence>
<dbReference type="InterPro" id="IPR002293">
    <property type="entry name" value="AA/rel_permease1"/>
</dbReference>
<feature type="transmembrane region" description="Helical" evidence="5">
    <location>
        <begin position="12"/>
        <end position="31"/>
    </location>
</feature>
<dbReference type="Gene3D" id="1.20.1740.10">
    <property type="entry name" value="Amino acid/polyamine transporter I"/>
    <property type="match status" value="1"/>
</dbReference>
<accession>A0AA48GFL9</accession>
<dbReference type="Pfam" id="PF13520">
    <property type="entry name" value="AA_permease_2"/>
    <property type="match status" value="1"/>
</dbReference>
<feature type="transmembrane region" description="Helical" evidence="5">
    <location>
        <begin position="256"/>
        <end position="274"/>
    </location>
</feature>
<feature type="transmembrane region" description="Helical" evidence="5">
    <location>
        <begin position="415"/>
        <end position="439"/>
    </location>
</feature>
<feature type="transmembrane region" description="Helical" evidence="5">
    <location>
        <begin position="218"/>
        <end position="235"/>
    </location>
</feature>
<keyword evidence="2 5" id="KW-0812">Transmembrane</keyword>
<reference evidence="7" key="1">
    <citation type="journal article" date="2023" name="Int. J. Syst. Evol. Microbiol.">
        <title>Mesoterricola silvestris gen. nov., sp. nov., Mesoterricola sediminis sp. nov., Geothrix oryzae sp. nov., Geothrix edaphica sp. nov., Geothrix rubra sp. nov., and Geothrix limicola sp. nov., six novel members of Acidobacteriota isolated from soils.</title>
        <authorList>
            <person name="Itoh H."/>
            <person name="Sugisawa Y."/>
            <person name="Mise K."/>
            <person name="Xu Z."/>
            <person name="Kuniyasu M."/>
            <person name="Ushijima N."/>
            <person name="Kawano K."/>
            <person name="Kobayashi E."/>
            <person name="Shiratori Y."/>
            <person name="Masuda Y."/>
            <person name="Senoo K."/>
        </authorList>
    </citation>
    <scope>NUCLEOTIDE SEQUENCE [LARGE SCALE GENOMIC DNA]</scope>
    <source>
        <strain evidence="7">W79</strain>
    </source>
</reference>
<evidence type="ECO:0000313" key="6">
    <source>
        <dbReference type="EMBL" id="BDU71786.1"/>
    </source>
</evidence>
<feature type="transmembrane region" description="Helical" evidence="5">
    <location>
        <begin position="356"/>
        <end position="377"/>
    </location>
</feature>